<dbReference type="InterPro" id="IPR050679">
    <property type="entry name" value="Bact_HTH_transcr_reg"/>
</dbReference>
<dbReference type="KEGG" id="psin:CAK95_03750"/>
<dbReference type="OrthoDB" id="5450856at2"/>
<evidence type="ECO:0000313" key="6">
    <source>
        <dbReference type="EMBL" id="ARP98300.1"/>
    </source>
</evidence>
<dbReference type="STRING" id="1235591.CAK95_03750"/>
<dbReference type="SMART" id="SM00866">
    <property type="entry name" value="UTRA"/>
    <property type="match status" value="1"/>
</dbReference>
<dbReference type="GO" id="GO:0003677">
    <property type="term" value="F:DNA binding"/>
    <property type="evidence" value="ECO:0007669"/>
    <property type="project" value="UniProtKB-KW"/>
</dbReference>
<dbReference type="InterPro" id="IPR036390">
    <property type="entry name" value="WH_DNA-bd_sf"/>
</dbReference>
<dbReference type="Gene3D" id="1.10.10.10">
    <property type="entry name" value="Winged helix-like DNA-binding domain superfamily/Winged helix DNA-binding domain"/>
    <property type="match status" value="1"/>
</dbReference>
<keyword evidence="2" id="KW-0238">DNA-binding</keyword>
<accession>A0A1W6ZME6</accession>
<dbReference type="EMBL" id="CP021112">
    <property type="protein sequence ID" value="ARP98300.1"/>
    <property type="molecule type" value="Genomic_DNA"/>
</dbReference>
<dbReference type="SUPFAM" id="SSF46785">
    <property type="entry name" value="Winged helix' DNA-binding domain"/>
    <property type="match status" value="1"/>
</dbReference>
<proteinExistence type="predicted"/>
<evidence type="ECO:0000256" key="2">
    <source>
        <dbReference type="ARBA" id="ARBA00023125"/>
    </source>
</evidence>
<feature type="region of interest" description="Disordered" evidence="4">
    <location>
        <begin position="1"/>
        <end position="26"/>
    </location>
</feature>
<evidence type="ECO:0000259" key="5">
    <source>
        <dbReference type="PROSITE" id="PS50949"/>
    </source>
</evidence>
<dbReference type="InterPro" id="IPR028978">
    <property type="entry name" value="Chorismate_lyase_/UTRA_dom_sf"/>
</dbReference>
<dbReference type="SUPFAM" id="SSF64288">
    <property type="entry name" value="Chorismate lyase-like"/>
    <property type="match status" value="1"/>
</dbReference>
<dbReference type="PRINTS" id="PR00035">
    <property type="entry name" value="HTHGNTR"/>
</dbReference>
<name>A0A1W6ZME6_9HYPH</name>
<organism evidence="6 7">
    <name type="scientific">Pseudorhodoplanes sinuspersici</name>
    <dbReference type="NCBI Taxonomy" id="1235591"/>
    <lineage>
        <taxon>Bacteria</taxon>
        <taxon>Pseudomonadati</taxon>
        <taxon>Pseudomonadota</taxon>
        <taxon>Alphaproteobacteria</taxon>
        <taxon>Hyphomicrobiales</taxon>
        <taxon>Pseudorhodoplanes</taxon>
    </lineage>
</organism>
<dbReference type="InterPro" id="IPR036388">
    <property type="entry name" value="WH-like_DNA-bd_sf"/>
</dbReference>
<dbReference type="InterPro" id="IPR000524">
    <property type="entry name" value="Tscrpt_reg_HTH_GntR"/>
</dbReference>
<dbReference type="InterPro" id="IPR011663">
    <property type="entry name" value="UTRA"/>
</dbReference>
<sequence length="269" mass="30117">MFGPQERRTMARPGPHQHLLGGQNFPARATKPEIVPKYIRIRDWLMEHILSSGLLRGDRLPSESDLIRRFEVSRVTVRQALEALRADGVIESHHGKGWFLRRVCAVQNLGRLQGFGEMLAPMGVNTRSKVLEMTQCAAPEAVSKAFGLPQGSPVMRIARLRIAGGRVMSYDLSYFPIDVGQRLAQEDLVGQDIFVLLERALGMPLGFADVTIEIAPAGDEAAQQLGVKLASPIFKLTRLTHDRRGFPIDFEYVYGLPESHLFKVRVPRR</sequence>
<dbReference type="GO" id="GO:0045892">
    <property type="term" value="P:negative regulation of DNA-templated transcription"/>
    <property type="evidence" value="ECO:0007669"/>
    <property type="project" value="TreeGrafter"/>
</dbReference>
<dbReference type="Pfam" id="PF07702">
    <property type="entry name" value="UTRA"/>
    <property type="match status" value="1"/>
</dbReference>
<evidence type="ECO:0000313" key="7">
    <source>
        <dbReference type="Proteomes" id="UP000194137"/>
    </source>
</evidence>
<reference evidence="6 7" key="1">
    <citation type="submission" date="2017-05" db="EMBL/GenBank/DDBJ databases">
        <title>Full genome sequence of Pseudorhodoplanes sinuspersici.</title>
        <authorList>
            <person name="Dastgheib S.M.M."/>
            <person name="Shavandi M."/>
            <person name="Tirandaz H."/>
        </authorList>
    </citation>
    <scope>NUCLEOTIDE SEQUENCE [LARGE SCALE GENOMIC DNA]</scope>
    <source>
        <strain evidence="6 7">RIPI110</strain>
    </source>
</reference>
<keyword evidence="7" id="KW-1185">Reference proteome</keyword>
<dbReference type="Pfam" id="PF00392">
    <property type="entry name" value="GntR"/>
    <property type="match status" value="1"/>
</dbReference>
<evidence type="ECO:0000256" key="3">
    <source>
        <dbReference type="ARBA" id="ARBA00023163"/>
    </source>
</evidence>
<dbReference type="Proteomes" id="UP000194137">
    <property type="component" value="Chromosome"/>
</dbReference>
<dbReference type="PANTHER" id="PTHR44846:SF1">
    <property type="entry name" value="MANNOSYL-D-GLYCERATE TRANSPORT_METABOLISM SYSTEM REPRESSOR MNGR-RELATED"/>
    <property type="match status" value="1"/>
</dbReference>
<dbReference type="PROSITE" id="PS50949">
    <property type="entry name" value="HTH_GNTR"/>
    <property type="match status" value="1"/>
</dbReference>
<evidence type="ECO:0000256" key="1">
    <source>
        <dbReference type="ARBA" id="ARBA00023015"/>
    </source>
</evidence>
<feature type="domain" description="HTH gntR-type" evidence="5">
    <location>
        <begin position="35"/>
        <end position="103"/>
    </location>
</feature>
<dbReference type="SMART" id="SM00345">
    <property type="entry name" value="HTH_GNTR"/>
    <property type="match status" value="1"/>
</dbReference>
<dbReference type="PANTHER" id="PTHR44846">
    <property type="entry name" value="MANNOSYL-D-GLYCERATE TRANSPORT/METABOLISM SYSTEM REPRESSOR MNGR-RELATED"/>
    <property type="match status" value="1"/>
</dbReference>
<keyword evidence="3" id="KW-0804">Transcription</keyword>
<dbReference type="Gene3D" id="3.40.1410.10">
    <property type="entry name" value="Chorismate lyase-like"/>
    <property type="match status" value="1"/>
</dbReference>
<dbReference type="AlphaFoldDB" id="A0A1W6ZME6"/>
<evidence type="ECO:0000256" key="4">
    <source>
        <dbReference type="SAM" id="MobiDB-lite"/>
    </source>
</evidence>
<dbReference type="GO" id="GO:0003700">
    <property type="term" value="F:DNA-binding transcription factor activity"/>
    <property type="evidence" value="ECO:0007669"/>
    <property type="project" value="InterPro"/>
</dbReference>
<gene>
    <name evidence="6" type="ORF">CAK95_03750</name>
</gene>
<dbReference type="CDD" id="cd07377">
    <property type="entry name" value="WHTH_GntR"/>
    <property type="match status" value="1"/>
</dbReference>
<protein>
    <recommendedName>
        <fullName evidence="5">HTH gntR-type domain-containing protein</fullName>
    </recommendedName>
</protein>
<keyword evidence="1" id="KW-0805">Transcription regulation</keyword>